<feature type="region of interest" description="Disordered" evidence="1">
    <location>
        <begin position="68"/>
        <end position="96"/>
    </location>
</feature>
<evidence type="ECO:0000256" key="1">
    <source>
        <dbReference type="SAM" id="MobiDB-lite"/>
    </source>
</evidence>
<sequence length="240" mass="26630">MPYVGDDVYQDRKRRWEDDKSEVYHRVFNTEKQQALYFLNQAAQQDMQARKVMPLSKRARTTDDDVLVHDSLPPAHRRRTSPSGGGGAVGGSKPAVMAPTVRTGPVTLTPCHICHRKPTKKSDLDSFAECQGCEERTCFVCIRECQGRNADDDRASVLSEQEALSQSFHMDDADDTAQNSNNNTQQATTNNRTNQPVISKNSQGWAARGHRTMICSRCCVEKGTEGEVVCLGCLSSMEAS</sequence>
<evidence type="ECO:0000313" key="2">
    <source>
        <dbReference type="EMBL" id="KAK5990721.1"/>
    </source>
</evidence>
<accession>A0ABR0SFX7</accession>
<evidence type="ECO:0000313" key="3">
    <source>
        <dbReference type="Proteomes" id="UP001338125"/>
    </source>
</evidence>
<keyword evidence="3" id="KW-1185">Reference proteome</keyword>
<dbReference type="Proteomes" id="UP001338125">
    <property type="component" value="Unassembled WGS sequence"/>
</dbReference>
<organism evidence="2 3">
    <name type="scientific">Cladobotryum mycophilum</name>
    <dbReference type="NCBI Taxonomy" id="491253"/>
    <lineage>
        <taxon>Eukaryota</taxon>
        <taxon>Fungi</taxon>
        <taxon>Dikarya</taxon>
        <taxon>Ascomycota</taxon>
        <taxon>Pezizomycotina</taxon>
        <taxon>Sordariomycetes</taxon>
        <taxon>Hypocreomycetidae</taxon>
        <taxon>Hypocreales</taxon>
        <taxon>Hypocreaceae</taxon>
        <taxon>Cladobotryum</taxon>
    </lineage>
</organism>
<reference evidence="2 3" key="1">
    <citation type="submission" date="2024-01" db="EMBL/GenBank/DDBJ databases">
        <title>Complete genome of Cladobotryum mycophilum ATHUM6906.</title>
        <authorList>
            <person name="Christinaki A.C."/>
            <person name="Myridakis A.I."/>
            <person name="Kouvelis V.N."/>
        </authorList>
    </citation>
    <scope>NUCLEOTIDE SEQUENCE [LARGE SCALE GENOMIC DNA]</scope>
    <source>
        <strain evidence="2 3">ATHUM6906</strain>
    </source>
</reference>
<gene>
    <name evidence="2" type="ORF">PT974_08990</name>
</gene>
<comment type="caution">
    <text evidence="2">The sequence shown here is derived from an EMBL/GenBank/DDBJ whole genome shotgun (WGS) entry which is preliminary data.</text>
</comment>
<protein>
    <recommendedName>
        <fullName evidence="4">IBR domain-containing protein</fullName>
    </recommendedName>
</protein>
<proteinExistence type="predicted"/>
<evidence type="ECO:0008006" key="4">
    <source>
        <dbReference type="Google" id="ProtNLM"/>
    </source>
</evidence>
<feature type="region of interest" description="Disordered" evidence="1">
    <location>
        <begin position="172"/>
        <end position="203"/>
    </location>
</feature>
<name>A0ABR0SFX7_9HYPO</name>
<feature type="compositionally biased region" description="Low complexity" evidence="1">
    <location>
        <begin position="176"/>
        <end position="195"/>
    </location>
</feature>
<dbReference type="EMBL" id="JAVFKD010000014">
    <property type="protein sequence ID" value="KAK5990721.1"/>
    <property type="molecule type" value="Genomic_DNA"/>
</dbReference>